<dbReference type="Proteomes" id="UP001060085">
    <property type="component" value="Linkage Group LG02"/>
</dbReference>
<evidence type="ECO:0000313" key="1">
    <source>
        <dbReference type="EMBL" id="KAI5676132.1"/>
    </source>
</evidence>
<proteinExistence type="predicted"/>
<reference evidence="2" key="1">
    <citation type="journal article" date="2023" name="Nat. Plants">
        <title>Single-cell RNA sequencing provides a high-resolution roadmap for understanding the multicellular compartmentation of specialized metabolism.</title>
        <authorList>
            <person name="Sun S."/>
            <person name="Shen X."/>
            <person name="Li Y."/>
            <person name="Li Y."/>
            <person name="Wang S."/>
            <person name="Li R."/>
            <person name="Zhang H."/>
            <person name="Shen G."/>
            <person name="Guo B."/>
            <person name="Wei J."/>
            <person name="Xu J."/>
            <person name="St-Pierre B."/>
            <person name="Chen S."/>
            <person name="Sun C."/>
        </authorList>
    </citation>
    <scope>NUCLEOTIDE SEQUENCE [LARGE SCALE GENOMIC DNA]</scope>
</reference>
<accession>A0ACC0BTX7</accession>
<organism evidence="1 2">
    <name type="scientific">Catharanthus roseus</name>
    <name type="common">Madagascar periwinkle</name>
    <name type="synonym">Vinca rosea</name>
    <dbReference type="NCBI Taxonomy" id="4058"/>
    <lineage>
        <taxon>Eukaryota</taxon>
        <taxon>Viridiplantae</taxon>
        <taxon>Streptophyta</taxon>
        <taxon>Embryophyta</taxon>
        <taxon>Tracheophyta</taxon>
        <taxon>Spermatophyta</taxon>
        <taxon>Magnoliopsida</taxon>
        <taxon>eudicotyledons</taxon>
        <taxon>Gunneridae</taxon>
        <taxon>Pentapetalae</taxon>
        <taxon>asterids</taxon>
        <taxon>lamiids</taxon>
        <taxon>Gentianales</taxon>
        <taxon>Apocynaceae</taxon>
        <taxon>Rauvolfioideae</taxon>
        <taxon>Vinceae</taxon>
        <taxon>Catharanthinae</taxon>
        <taxon>Catharanthus</taxon>
    </lineage>
</organism>
<evidence type="ECO:0000313" key="2">
    <source>
        <dbReference type="Proteomes" id="UP001060085"/>
    </source>
</evidence>
<name>A0ACC0BTX7_CATRO</name>
<gene>
    <name evidence="1" type="ORF">M9H77_07082</name>
</gene>
<dbReference type="EMBL" id="CM044702">
    <property type="protein sequence ID" value="KAI5676132.1"/>
    <property type="molecule type" value="Genomic_DNA"/>
</dbReference>
<comment type="caution">
    <text evidence="1">The sequence shown here is derived from an EMBL/GenBank/DDBJ whole genome shotgun (WGS) entry which is preliminary data.</text>
</comment>
<protein>
    <submittedName>
        <fullName evidence="1">Uncharacterized protein</fullName>
    </submittedName>
</protein>
<keyword evidence="2" id="KW-1185">Reference proteome</keyword>
<sequence>MDPLRVDDYYVLLDMASDALDDVVPSVQVELDEYPALWCPWRCALWIKILGRNINFRVLERLKDLWKLPHGCEMIALEHGYVVVRFYSGRLSKDPAIAIALASVVSKDHQPLG</sequence>